<protein>
    <submittedName>
        <fullName evidence="1">Uncharacterized protein</fullName>
    </submittedName>
</protein>
<dbReference type="Proteomes" id="UP000466683">
    <property type="component" value="Chromosome"/>
</dbReference>
<proteinExistence type="predicted"/>
<dbReference type="EMBL" id="AP022579">
    <property type="protein sequence ID" value="BBX92489.1"/>
    <property type="molecule type" value="Genomic_DNA"/>
</dbReference>
<accession>A0ABM7J029</accession>
<name>A0ABM7J029_9MYCO</name>
<keyword evidence="2" id="KW-1185">Reference proteome</keyword>
<reference evidence="1 2" key="1">
    <citation type="journal article" date="2019" name="Emerg. Microbes Infect.">
        <title>Comprehensive subspecies identification of 175 nontuberculous mycobacteria species based on 7547 genomic profiles.</title>
        <authorList>
            <person name="Matsumoto Y."/>
            <person name="Kinjo T."/>
            <person name="Motooka D."/>
            <person name="Nabeya D."/>
            <person name="Jung N."/>
            <person name="Uechi K."/>
            <person name="Horii T."/>
            <person name="Iida T."/>
            <person name="Fujita J."/>
            <person name="Nakamura S."/>
        </authorList>
    </citation>
    <scope>NUCLEOTIDE SEQUENCE [LARGE SCALE GENOMIC DNA]</scope>
    <source>
        <strain evidence="1 2">JCM 15653</strain>
    </source>
</reference>
<sequence length="94" mass="9349">MGVFDELIRRLRCAALRSVTGLSNVTVSGIATPTTEPAAGSMVAPGAGVLTAADATLTGLAAAKVATPIAANTFRTDARTVPNDDDGALSIPPV</sequence>
<evidence type="ECO:0000313" key="1">
    <source>
        <dbReference type="EMBL" id="BBX92489.1"/>
    </source>
</evidence>
<gene>
    <name evidence="1" type="ORF">MBOE_41380</name>
</gene>
<organism evidence="1 2">
    <name type="scientific">Mycolicibacterium boenickei</name>
    <dbReference type="NCBI Taxonomy" id="146017"/>
    <lineage>
        <taxon>Bacteria</taxon>
        <taxon>Bacillati</taxon>
        <taxon>Actinomycetota</taxon>
        <taxon>Actinomycetes</taxon>
        <taxon>Mycobacteriales</taxon>
        <taxon>Mycobacteriaceae</taxon>
        <taxon>Mycolicibacterium</taxon>
    </lineage>
</organism>
<evidence type="ECO:0000313" key="2">
    <source>
        <dbReference type="Proteomes" id="UP000466683"/>
    </source>
</evidence>